<dbReference type="GO" id="GO:0016747">
    <property type="term" value="F:acyltransferase activity, transferring groups other than amino-acyl groups"/>
    <property type="evidence" value="ECO:0007669"/>
    <property type="project" value="InterPro"/>
</dbReference>
<evidence type="ECO:0000313" key="4">
    <source>
        <dbReference type="EMBL" id="GGK48513.1"/>
    </source>
</evidence>
<evidence type="ECO:0000256" key="1">
    <source>
        <dbReference type="SAM" id="MobiDB-lite"/>
    </source>
</evidence>
<evidence type="ECO:0000259" key="2">
    <source>
        <dbReference type="PROSITE" id="PS50263"/>
    </source>
</evidence>
<dbReference type="EMBL" id="BMMF01000013">
    <property type="protein sequence ID" value="GGK48513.1"/>
    <property type="molecule type" value="Genomic_DNA"/>
</dbReference>
<dbReference type="PROSITE" id="PS50263">
    <property type="entry name" value="CN_HYDROLASE"/>
    <property type="match status" value="1"/>
</dbReference>
<accession>A0A917QFU8</accession>
<dbReference type="SUPFAM" id="SSF56317">
    <property type="entry name" value="Carbon-nitrogen hydrolase"/>
    <property type="match status" value="1"/>
</dbReference>
<organism evidence="4 5">
    <name type="scientific">Salinarimonas ramus</name>
    <dbReference type="NCBI Taxonomy" id="690164"/>
    <lineage>
        <taxon>Bacteria</taxon>
        <taxon>Pseudomonadati</taxon>
        <taxon>Pseudomonadota</taxon>
        <taxon>Alphaproteobacteria</taxon>
        <taxon>Hyphomicrobiales</taxon>
        <taxon>Salinarimonadaceae</taxon>
        <taxon>Salinarimonas</taxon>
    </lineage>
</organism>
<protein>
    <submittedName>
        <fullName evidence="4">Hydrolase YhcX</fullName>
    </submittedName>
</protein>
<dbReference type="InterPro" id="IPR036526">
    <property type="entry name" value="C-N_Hydrolase_sf"/>
</dbReference>
<feature type="domain" description="N-acetyltransferase" evidence="3">
    <location>
        <begin position="53"/>
        <end position="256"/>
    </location>
</feature>
<dbReference type="Gene3D" id="3.60.110.10">
    <property type="entry name" value="Carbon-nitrogen hydrolase"/>
    <property type="match status" value="1"/>
</dbReference>
<dbReference type="Pfam" id="PF00583">
    <property type="entry name" value="Acetyltransf_1"/>
    <property type="match status" value="1"/>
</dbReference>
<dbReference type="CDD" id="cd07574">
    <property type="entry name" value="nitrilase_Rim1_like"/>
    <property type="match status" value="1"/>
</dbReference>
<feature type="domain" description="CN hydrolase" evidence="2">
    <location>
        <begin position="275"/>
        <end position="532"/>
    </location>
</feature>
<name>A0A917QFU8_9HYPH</name>
<dbReference type="PANTHER" id="PTHR23088:SF50">
    <property type="entry name" value="HYDROLASE YHCX"/>
    <property type="match status" value="1"/>
</dbReference>
<dbReference type="InterPro" id="IPR003010">
    <property type="entry name" value="C-N_Hydrolase"/>
</dbReference>
<dbReference type="Proteomes" id="UP000600449">
    <property type="component" value="Unassembled WGS sequence"/>
</dbReference>
<dbReference type="Gene3D" id="3.40.630.30">
    <property type="match status" value="1"/>
</dbReference>
<proteinExistence type="predicted"/>
<feature type="compositionally biased region" description="Basic and acidic residues" evidence="1">
    <location>
        <begin position="1"/>
        <end position="11"/>
    </location>
</feature>
<sequence length="565" mass="64035">MNEDAGDKTLIDDATTDAATREAHAPGVKRAAAKASNARTAKAQARAETKPKLFVRPALLKDVRAIQALCRRAYPTMEPYSQAQLRGQIQMFPEGQFVAIYQDELVGYAATFLIDEKTALAPHDWNTITGNGFASRHDDDGDVLYGFEVMVDPKHRGLRIGQRLYNERKRLAIDLKLKAIVFAGRMPGYAKAKRRKQVASAEEYLESVVEQGLRDQVISFQMRNGFEPLRVLHDYLPIDTESRGNAVHLVWWNPAVAPDPASRNDKQRRRPQSTVRVACIQYQQRKVESFQEFADQVEYFVDAVADYKSDFCVFPELFTLQLLSIDNENLPPDKAIAQLSRYTERLKEMLSRLAVHYNINIIGGSHPTRDEDGDIINVCYVCLRDGSIHARPKIHPTPNERYWWSIVGADEASTVMTDCGPIGIMICYDSEFPELARHLVDQGAQILFVPFCTDERKSYLRVRYCCQARAVENQVYVALAGNVGNLPNVENMDIQYAQSCILTPCDFPFDRDGIAADTTPNSEMVAIADLNLDTLRQARANGTVQNLRDRRFDLYSVQWRKERSR</sequence>
<gene>
    <name evidence="4" type="primary">yhcX</name>
    <name evidence="4" type="ORF">GCM10011322_39420</name>
</gene>
<dbReference type="PROSITE" id="PS51186">
    <property type="entry name" value="GNAT"/>
    <property type="match status" value="1"/>
</dbReference>
<evidence type="ECO:0000259" key="3">
    <source>
        <dbReference type="PROSITE" id="PS51186"/>
    </source>
</evidence>
<dbReference type="CDD" id="cd04301">
    <property type="entry name" value="NAT_SF"/>
    <property type="match status" value="1"/>
</dbReference>
<dbReference type="Pfam" id="PF00795">
    <property type="entry name" value="CN_hydrolase"/>
    <property type="match status" value="1"/>
</dbReference>
<comment type="caution">
    <text evidence="4">The sequence shown here is derived from an EMBL/GenBank/DDBJ whole genome shotgun (WGS) entry which is preliminary data.</text>
</comment>
<dbReference type="RefSeq" id="WP_244645587.1">
    <property type="nucleotide sequence ID" value="NZ_BMMF01000013.1"/>
</dbReference>
<keyword evidence="5" id="KW-1185">Reference proteome</keyword>
<keyword evidence="4" id="KW-0378">Hydrolase</keyword>
<dbReference type="InterPro" id="IPR016181">
    <property type="entry name" value="Acyl_CoA_acyltransferase"/>
</dbReference>
<reference evidence="4 5" key="1">
    <citation type="journal article" date="2014" name="Int. J. Syst. Evol. Microbiol.">
        <title>Complete genome sequence of Corynebacterium casei LMG S-19264T (=DSM 44701T), isolated from a smear-ripened cheese.</title>
        <authorList>
            <consortium name="US DOE Joint Genome Institute (JGI-PGF)"/>
            <person name="Walter F."/>
            <person name="Albersmeier A."/>
            <person name="Kalinowski J."/>
            <person name="Ruckert C."/>
        </authorList>
    </citation>
    <scope>NUCLEOTIDE SEQUENCE [LARGE SCALE GENOMIC DNA]</scope>
    <source>
        <strain evidence="4 5">CGMCC 1.9161</strain>
    </source>
</reference>
<dbReference type="InterPro" id="IPR000182">
    <property type="entry name" value="GNAT_dom"/>
</dbReference>
<dbReference type="PANTHER" id="PTHR23088">
    <property type="entry name" value="NITRILASE-RELATED"/>
    <property type="match status" value="1"/>
</dbReference>
<feature type="region of interest" description="Disordered" evidence="1">
    <location>
        <begin position="1"/>
        <end position="36"/>
    </location>
</feature>
<dbReference type="AlphaFoldDB" id="A0A917QFU8"/>
<dbReference type="GO" id="GO:0016787">
    <property type="term" value="F:hydrolase activity"/>
    <property type="evidence" value="ECO:0007669"/>
    <property type="project" value="UniProtKB-KW"/>
</dbReference>
<evidence type="ECO:0000313" key="5">
    <source>
        <dbReference type="Proteomes" id="UP000600449"/>
    </source>
</evidence>
<dbReference type="SUPFAM" id="SSF55729">
    <property type="entry name" value="Acyl-CoA N-acyltransferases (Nat)"/>
    <property type="match status" value="1"/>
</dbReference>